<dbReference type="AlphaFoldDB" id="A0A8J3P4L7"/>
<evidence type="ECO:0000313" key="3">
    <source>
        <dbReference type="Proteomes" id="UP000659904"/>
    </source>
</evidence>
<keyword evidence="3" id="KW-1185">Reference proteome</keyword>
<dbReference type="EMBL" id="BONH01000038">
    <property type="protein sequence ID" value="GIG01331.1"/>
    <property type="molecule type" value="Genomic_DNA"/>
</dbReference>
<name>A0A8J3P4L7_9ACTN</name>
<dbReference type="Proteomes" id="UP000659904">
    <property type="component" value="Unassembled WGS sequence"/>
</dbReference>
<sequence length="113" mass="13065">MGRLTWSITIRWNRIAPAAVPPDPRSAGSMAEWTRCADWPVYAHLGIDTKPPPDPRGRECRTPHRGRPSGRHLLVATLEELRPQMFAEPATLQELRREVVGRGGRRVRRWRRR</sequence>
<proteinExistence type="predicted"/>
<feature type="region of interest" description="Disordered" evidence="1">
    <location>
        <begin position="46"/>
        <end position="69"/>
    </location>
</feature>
<evidence type="ECO:0000256" key="1">
    <source>
        <dbReference type="SAM" id="MobiDB-lite"/>
    </source>
</evidence>
<gene>
    <name evidence="2" type="ORF">Cci01nite_64240</name>
</gene>
<accession>A0A8J3P4L7</accession>
<protein>
    <submittedName>
        <fullName evidence="2">Uncharacterized protein</fullName>
    </submittedName>
</protein>
<organism evidence="2 3">
    <name type="scientific">Catellatospora citrea</name>
    <dbReference type="NCBI Taxonomy" id="53366"/>
    <lineage>
        <taxon>Bacteria</taxon>
        <taxon>Bacillati</taxon>
        <taxon>Actinomycetota</taxon>
        <taxon>Actinomycetes</taxon>
        <taxon>Micromonosporales</taxon>
        <taxon>Micromonosporaceae</taxon>
        <taxon>Catellatospora</taxon>
    </lineage>
</organism>
<reference evidence="2 3" key="1">
    <citation type="submission" date="2021-01" db="EMBL/GenBank/DDBJ databases">
        <title>Whole genome shotgun sequence of Catellatospora citrea NBRC 14495.</title>
        <authorList>
            <person name="Komaki H."/>
            <person name="Tamura T."/>
        </authorList>
    </citation>
    <scope>NUCLEOTIDE SEQUENCE [LARGE SCALE GENOMIC DNA]</scope>
    <source>
        <strain evidence="2 3">NBRC 14495</strain>
    </source>
</reference>
<feature type="compositionally biased region" description="Basic and acidic residues" evidence="1">
    <location>
        <begin position="51"/>
        <end position="62"/>
    </location>
</feature>
<evidence type="ECO:0000313" key="2">
    <source>
        <dbReference type="EMBL" id="GIG01331.1"/>
    </source>
</evidence>
<comment type="caution">
    <text evidence="2">The sequence shown here is derived from an EMBL/GenBank/DDBJ whole genome shotgun (WGS) entry which is preliminary data.</text>
</comment>